<evidence type="ECO:0000256" key="4">
    <source>
        <dbReference type="ARBA" id="ARBA00023110"/>
    </source>
</evidence>
<comment type="catalytic activity">
    <reaction evidence="1">
        <text>[protein]-peptidylproline (omega=180) = [protein]-peptidylproline (omega=0)</text>
        <dbReference type="Rhea" id="RHEA:16237"/>
        <dbReference type="Rhea" id="RHEA-COMP:10747"/>
        <dbReference type="Rhea" id="RHEA-COMP:10748"/>
        <dbReference type="ChEBI" id="CHEBI:83833"/>
        <dbReference type="ChEBI" id="CHEBI:83834"/>
        <dbReference type="EC" id="5.2.1.8"/>
    </reaction>
</comment>
<dbReference type="SUPFAM" id="SSF109998">
    <property type="entry name" value="Triger factor/SurA peptide-binding domain-like"/>
    <property type="match status" value="1"/>
</dbReference>
<dbReference type="RefSeq" id="WP_154717035.1">
    <property type="nucleotide sequence ID" value="NZ_LT837803.1"/>
</dbReference>
<sequence>MPRFAKESFSSISPLFSALALAILLTAPIPAQAASDTAAMVNGQAIKRSRVDLIVKDVADAGRKADPQAVLDALVTNELLAQEAQRQGIDRQAGFAERMENRQKELLATQLIRDHLRRNPVTEERLKAEYEKFRAAVGEKEYSARHILLKTEAEAKEVIALLVKGADFAKLAKEKSQDAATREKGGQLAWFARNAVIPPLGQAAASLQKGLYTTLPLRSRAGWHVLKLEDVRDLQVPAYDAMKARLRQRLVAQQTRKLIEGLRSKANIEMLK</sequence>
<organism evidence="8 9">
    <name type="scientific">Sterolibacterium denitrificans</name>
    <dbReference type="NCBI Taxonomy" id="157592"/>
    <lineage>
        <taxon>Bacteria</taxon>
        <taxon>Pseudomonadati</taxon>
        <taxon>Pseudomonadota</taxon>
        <taxon>Betaproteobacteria</taxon>
        <taxon>Nitrosomonadales</taxon>
        <taxon>Sterolibacteriaceae</taxon>
        <taxon>Sterolibacterium</taxon>
    </lineage>
</organism>
<dbReference type="AlphaFoldDB" id="A0A7Z7MVM3"/>
<feature type="chain" id="PRO_5030772214" description="peptidylprolyl isomerase" evidence="6">
    <location>
        <begin position="34"/>
        <end position="272"/>
    </location>
</feature>
<protein>
    <recommendedName>
        <fullName evidence="3">peptidylprolyl isomerase</fullName>
        <ecNumber evidence="3">5.2.1.8</ecNumber>
    </recommendedName>
</protein>
<dbReference type="PANTHER" id="PTHR47245:SF2">
    <property type="entry name" value="PEPTIDYL-PROLYL CIS-TRANS ISOMERASE HP_0175-RELATED"/>
    <property type="match status" value="1"/>
</dbReference>
<dbReference type="Proteomes" id="UP000242886">
    <property type="component" value="Chromosome SDENCHOL"/>
</dbReference>
<dbReference type="EMBL" id="LT837803">
    <property type="protein sequence ID" value="SMB28079.1"/>
    <property type="molecule type" value="Genomic_DNA"/>
</dbReference>
<dbReference type="Pfam" id="PF00639">
    <property type="entry name" value="Rotamase"/>
    <property type="match status" value="1"/>
</dbReference>
<reference evidence="8" key="1">
    <citation type="submission" date="2017-03" db="EMBL/GenBank/DDBJ databases">
        <authorList>
            <consortium name="AG Boll"/>
        </authorList>
    </citation>
    <scope>NUCLEOTIDE SEQUENCE [LARGE SCALE GENOMIC DNA]</scope>
    <source>
        <strain evidence="8">Chol</strain>
    </source>
</reference>
<name>A0A7Z7MVM3_9PROT</name>
<dbReference type="EC" id="5.2.1.8" evidence="3"/>
<dbReference type="InterPro" id="IPR027304">
    <property type="entry name" value="Trigger_fact/SurA_dom_sf"/>
</dbReference>
<evidence type="ECO:0000313" key="9">
    <source>
        <dbReference type="Proteomes" id="UP000242886"/>
    </source>
</evidence>
<gene>
    <name evidence="8" type="ORF">SDENCHOL_20551</name>
</gene>
<keyword evidence="9" id="KW-1185">Reference proteome</keyword>
<evidence type="ECO:0000256" key="3">
    <source>
        <dbReference type="ARBA" id="ARBA00013194"/>
    </source>
</evidence>
<evidence type="ECO:0000256" key="2">
    <source>
        <dbReference type="ARBA" id="ARBA00007656"/>
    </source>
</evidence>
<feature type="domain" description="PpiC" evidence="7">
    <location>
        <begin position="139"/>
        <end position="230"/>
    </location>
</feature>
<keyword evidence="4 5" id="KW-0697">Rotamase</keyword>
<dbReference type="PROSITE" id="PS50198">
    <property type="entry name" value="PPIC_PPIASE_2"/>
    <property type="match status" value="1"/>
</dbReference>
<dbReference type="PANTHER" id="PTHR47245">
    <property type="entry name" value="PEPTIDYLPROLYL ISOMERASE"/>
    <property type="match status" value="1"/>
</dbReference>
<keyword evidence="5 8" id="KW-0413">Isomerase</keyword>
<feature type="signal peptide" evidence="6">
    <location>
        <begin position="1"/>
        <end position="33"/>
    </location>
</feature>
<dbReference type="Gene3D" id="3.10.50.40">
    <property type="match status" value="1"/>
</dbReference>
<dbReference type="Gene3D" id="1.10.8.1040">
    <property type="match status" value="1"/>
</dbReference>
<evidence type="ECO:0000259" key="7">
    <source>
        <dbReference type="PROSITE" id="PS50198"/>
    </source>
</evidence>
<dbReference type="SUPFAM" id="SSF54534">
    <property type="entry name" value="FKBP-like"/>
    <property type="match status" value="1"/>
</dbReference>
<dbReference type="GO" id="GO:0003755">
    <property type="term" value="F:peptidyl-prolyl cis-trans isomerase activity"/>
    <property type="evidence" value="ECO:0007669"/>
    <property type="project" value="UniProtKB-KW"/>
</dbReference>
<comment type="similarity">
    <text evidence="2">Belongs to the PpiC/parvulin rotamase family.</text>
</comment>
<keyword evidence="6" id="KW-0732">Signal</keyword>
<dbReference type="InterPro" id="IPR050245">
    <property type="entry name" value="PrsA_foldase"/>
</dbReference>
<dbReference type="InterPro" id="IPR000297">
    <property type="entry name" value="PPIase_PpiC"/>
</dbReference>
<accession>A0A7Z7MVM3</accession>
<evidence type="ECO:0000256" key="5">
    <source>
        <dbReference type="PROSITE-ProRule" id="PRU00278"/>
    </source>
</evidence>
<dbReference type="InterPro" id="IPR046357">
    <property type="entry name" value="PPIase_dom_sf"/>
</dbReference>
<proteinExistence type="inferred from homology"/>
<evidence type="ECO:0000256" key="1">
    <source>
        <dbReference type="ARBA" id="ARBA00000971"/>
    </source>
</evidence>
<evidence type="ECO:0000256" key="6">
    <source>
        <dbReference type="SAM" id="SignalP"/>
    </source>
</evidence>
<evidence type="ECO:0000313" key="8">
    <source>
        <dbReference type="EMBL" id="SMB28079.1"/>
    </source>
</evidence>